<gene>
    <name evidence="1" type="ORF">GCM10009759_74830</name>
</gene>
<dbReference type="Proteomes" id="UP001500897">
    <property type="component" value="Unassembled WGS sequence"/>
</dbReference>
<sequence length="123" mass="12974">MGRERTASTSPPALVEVALPAQDVVPTVTGYRIDGRNPKALLLEHLGIDALIGLPKLPPAGRPDRAPGLRGVLVPGPFHRSPSRALSLVAPGVFRSARRPKIISPPNTEKSTLAGVDILIERG</sequence>
<reference evidence="1 2" key="1">
    <citation type="journal article" date="2019" name="Int. J. Syst. Evol. Microbiol.">
        <title>The Global Catalogue of Microorganisms (GCM) 10K type strain sequencing project: providing services to taxonomists for standard genome sequencing and annotation.</title>
        <authorList>
            <consortium name="The Broad Institute Genomics Platform"/>
            <consortium name="The Broad Institute Genome Sequencing Center for Infectious Disease"/>
            <person name="Wu L."/>
            <person name="Ma J."/>
        </authorList>
    </citation>
    <scope>NUCLEOTIDE SEQUENCE [LARGE SCALE GENOMIC DNA]</scope>
    <source>
        <strain evidence="1 2">JCM 14559</strain>
    </source>
</reference>
<name>A0ABN2YA61_9ACTN</name>
<dbReference type="EMBL" id="BAAANS010000095">
    <property type="protein sequence ID" value="GAA2123654.1"/>
    <property type="molecule type" value="Genomic_DNA"/>
</dbReference>
<dbReference type="RefSeq" id="WP_344558915.1">
    <property type="nucleotide sequence ID" value="NZ_BAAANS010000095.1"/>
</dbReference>
<evidence type="ECO:0000313" key="1">
    <source>
        <dbReference type="EMBL" id="GAA2123654.1"/>
    </source>
</evidence>
<protein>
    <submittedName>
        <fullName evidence="1">Uncharacterized protein</fullName>
    </submittedName>
</protein>
<comment type="caution">
    <text evidence="1">The sequence shown here is derived from an EMBL/GenBank/DDBJ whole genome shotgun (WGS) entry which is preliminary data.</text>
</comment>
<keyword evidence="2" id="KW-1185">Reference proteome</keyword>
<evidence type="ECO:0000313" key="2">
    <source>
        <dbReference type="Proteomes" id="UP001500897"/>
    </source>
</evidence>
<proteinExistence type="predicted"/>
<organism evidence="1 2">
    <name type="scientific">Kitasatospora saccharophila</name>
    <dbReference type="NCBI Taxonomy" id="407973"/>
    <lineage>
        <taxon>Bacteria</taxon>
        <taxon>Bacillati</taxon>
        <taxon>Actinomycetota</taxon>
        <taxon>Actinomycetes</taxon>
        <taxon>Kitasatosporales</taxon>
        <taxon>Streptomycetaceae</taxon>
        <taxon>Kitasatospora</taxon>
    </lineage>
</organism>
<accession>A0ABN2YA61</accession>